<evidence type="ECO:0000313" key="2">
    <source>
        <dbReference type="EMBL" id="RDU70565.1"/>
    </source>
</evidence>
<protein>
    <submittedName>
        <fullName evidence="2">Uncharacterized protein</fullName>
    </submittedName>
</protein>
<accession>A0A3D8J081</accession>
<comment type="caution">
    <text evidence="2">The sequence shown here is derived from an EMBL/GenBank/DDBJ whole genome shotgun (WGS) entry which is preliminary data.</text>
</comment>
<evidence type="ECO:0000256" key="1">
    <source>
        <dbReference type="SAM" id="MobiDB-lite"/>
    </source>
</evidence>
<keyword evidence="3" id="KW-1185">Reference proteome</keyword>
<dbReference type="Proteomes" id="UP000257045">
    <property type="component" value="Unassembled WGS sequence"/>
</dbReference>
<organism evidence="2 3">
    <name type="scientific">Helicobacter brantae</name>
    <dbReference type="NCBI Taxonomy" id="375927"/>
    <lineage>
        <taxon>Bacteria</taxon>
        <taxon>Pseudomonadati</taxon>
        <taxon>Campylobacterota</taxon>
        <taxon>Epsilonproteobacteria</taxon>
        <taxon>Campylobacterales</taxon>
        <taxon>Helicobacteraceae</taxon>
        <taxon>Helicobacter</taxon>
    </lineage>
</organism>
<evidence type="ECO:0000313" key="3">
    <source>
        <dbReference type="Proteomes" id="UP000257045"/>
    </source>
</evidence>
<dbReference type="RefSeq" id="WP_115569660.1">
    <property type="nucleotide sequence ID" value="NZ_NXLV01000008.1"/>
</dbReference>
<sequence length="63" mass="7066">MINHSSQIPISWESGLSRNYTFSFANKLKNLNSMVLIGKQEATPREAPTRREEKNLGSESIGT</sequence>
<feature type="region of interest" description="Disordered" evidence="1">
    <location>
        <begin position="39"/>
        <end position="63"/>
    </location>
</feature>
<gene>
    <name evidence="2" type="ORF">CQA58_05180</name>
</gene>
<proteinExistence type="predicted"/>
<dbReference type="EMBL" id="NXLV01000008">
    <property type="protein sequence ID" value="RDU70565.1"/>
    <property type="molecule type" value="Genomic_DNA"/>
</dbReference>
<feature type="compositionally biased region" description="Basic and acidic residues" evidence="1">
    <location>
        <begin position="42"/>
        <end position="56"/>
    </location>
</feature>
<name>A0A3D8J081_9HELI</name>
<dbReference type="AlphaFoldDB" id="A0A3D8J081"/>
<reference evidence="2 3" key="1">
    <citation type="submission" date="2018-04" db="EMBL/GenBank/DDBJ databases">
        <title>Novel Campyloabacter and Helicobacter Species and Strains.</title>
        <authorList>
            <person name="Mannion A.J."/>
            <person name="Shen Z."/>
            <person name="Fox J.G."/>
        </authorList>
    </citation>
    <scope>NUCLEOTIDE SEQUENCE [LARGE SCALE GENOMIC DNA]</scope>
    <source>
        <strain evidence="2 3">MIT 04-9366</strain>
    </source>
</reference>